<dbReference type="InterPro" id="IPR042104">
    <property type="entry name" value="PKS_dehydratase_sf"/>
</dbReference>
<sequence>HPWLADHAVMGSVLLPGTAFVELAVRAGDQVGCERVEELTLEAPLVLPEVGGVQLQLSVGEPDGSGRRAFEVYSRFEDAAADEAWLRHASGALVEGASAASFDLGVWPPVGAAPVALDGLYEGMAGLGLAYGPVFRGLRSAWRLDGEVFAELELPEGARSDAGVFGLHPALLDSALHVVGLGG</sequence>
<evidence type="ECO:0000313" key="5">
    <source>
        <dbReference type="EMBL" id="MCQ8195660.1"/>
    </source>
</evidence>
<evidence type="ECO:0000256" key="1">
    <source>
        <dbReference type="ARBA" id="ARBA00022679"/>
    </source>
</evidence>
<dbReference type="InterPro" id="IPR049900">
    <property type="entry name" value="PKS_mFAS_DH"/>
</dbReference>
<dbReference type="RefSeq" id="WP_256656364.1">
    <property type="nucleotide sequence ID" value="NZ_JANIAA010000222.1"/>
</dbReference>
<evidence type="ECO:0000256" key="3">
    <source>
        <dbReference type="PROSITE-ProRule" id="PRU01363"/>
    </source>
</evidence>
<evidence type="ECO:0000259" key="4">
    <source>
        <dbReference type="PROSITE" id="PS52019"/>
    </source>
</evidence>
<feature type="non-terminal residue" evidence="5">
    <location>
        <position position="1"/>
    </location>
</feature>
<dbReference type="Pfam" id="PF21089">
    <property type="entry name" value="PKS_DH_N"/>
    <property type="match status" value="1"/>
</dbReference>
<feature type="domain" description="PKS/mFAS DH" evidence="4">
    <location>
        <begin position="1"/>
        <end position="183"/>
    </location>
</feature>
<feature type="non-terminal residue" evidence="5">
    <location>
        <position position="183"/>
    </location>
</feature>
<dbReference type="EMBL" id="JANIAA010000222">
    <property type="protein sequence ID" value="MCQ8195660.1"/>
    <property type="molecule type" value="Genomic_DNA"/>
</dbReference>
<evidence type="ECO:0000313" key="6">
    <source>
        <dbReference type="Proteomes" id="UP001204746"/>
    </source>
</evidence>
<proteinExistence type="predicted"/>
<dbReference type="PANTHER" id="PTHR43775">
    <property type="entry name" value="FATTY ACID SYNTHASE"/>
    <property type="match status" value="1"/>
</dbReference>
<keyword evidence="2" id="KW-0511">Multifunctional enzyme</keyword>
<keyword evidence="6" id="KW-1185">Reference proteome</keyword>
<dbReference type="PANTHER" id="PTHR43775:SF51">
    <property type="entry name" value="INACTIVE PHENOLPHTHIOCEROL SYNTHESIS POLYKETIDE SYNTHASE TYPE I PKS1-RELATED"/>
    <property type="match status" value="1"/>
</dbReference>
<dbReference type="Pfam" id="PF14765">
    <property type="entry name" value="PS-DH"/>
    <property type="match status" value="1"/>
</dbReference>
<keyword evidence="1" id="KW-0808">Transferase</keyword>
<dbReference type="InterPro" id="IPR049552">
    <property type="entry name" value="PKS_DH_N"/>
</dbReference>
<dbReference type="SMART" id="SM00826">
    <property type="entry name" value="PKS_DH"/>
    <property type="match status" value="1"/>
</dbReference>
<name>A0ABT1VFU0_9ACTN</name>
<comment type="caution">
    <text evidence="5">The sequence shown here is derived from an EMBL/GenBank/DDBJ whole genome shotgun (WGS) entry which is preliminary data.</text>
</comment>
<dbReference type="InterPro" id="IPR020807">
    <property type="entry name" value="PKS_DH"/>
</dbReference>
<accession>A0ABT1VFU0</accession>
<feature type="region of interest" description="N-terminal hotdog fold" evidence="3">
    <location>
        <begin position="1"/>
        <end position="100"/>
    </location>
</feature>
<feature type="active site" description="Proton donor; for dehydratase activity" evidence="3">
    <location>
        <position position="173"/>
    </location>
</feature>
<protein>
    <submittedName>
        <fullName evidence="5">Polyketide synthase dehydratase domain-containing protein</fullName>
    </submittedName>
</protein>
<feature type="active site" description="Proton acceptor; for dehydratase activity" evidence="3">
    <location>
        <position position="7"/>
    </location>
</feature>
<dbReference type="InterPro" id="IPR050091">
    <property type="entry name" value="PKS_NRPS_Biosynth_Enz"/>
</dbReference>
<feature type="region of interest" description="C-terminal hotdog fold" evidence="3">
    <location>
        <begin position="112"/>
        <end position="183"/>
    </location>
</feature>
<dbReference type="Proteomes" id="UP001204746">
    <property type="component" value="Unassembled WGS sequence"/>
</dbReference>
<dbReference type="Gene3D" id="3.10.129.110">
    <property type="entry name" value="Polyketide synthase dehydratase"/>
    <property type="match status" value="1"/>
</dbReference>
<gene>
    <name evidence="5" type="ORF">NP777_47160</name>
</gene>
<dbReference type="PROSITE" id="PS52019">
    <property type="entry name" value="PKS_MFAS_DH"/>
    <property type="match status" value="1"/>
</dbReference>
<dbReference type="InterPro" id="IPR049551">
    <property type="entry name" value="PKS_DH_C"/>
</dbReference>
<reference evidence="5 6" key="1">
    <citation type="submission" date="2022-07" db="EMBL/GenBank/DDBJ databases">
        <authorList>
            <person name="Phongsopitanun W."/>
            <person name="Tanasupawat S."/>
        </authorList>
    </citation>
    <scope>NUCLEOTIDE SEQUENCE [LARGE SCALE GENOMIC DNA]</scope>
    <source>
        <strain evidence="5 6">RCU-064</strain>
    </source>
</reference>
<evidence type="ECO:0000256" key="2">
    <source>
        <dbReference type="ARBA" id="ARBA00023268"/>
    </source>
</evidence>
<organism evidence="5 6">
    <name type="scientific">Streptomyces rugosispiralis</name>
    <dbReference type="NCBI Taxonomy" id="2967341"/>
    <lineage>
        <taxon>Bacteria</taxon>
        <taxon>Bacillati</taxon>
        <taxon>Actinomycetota</taxon>
        <taxon>Actinomycetes</taxon>
        <taxon>Kitasatosporales</taxon>
        <taxon>Streptomycetaceae</taxon>
        <taxon>Streptomyces</taxon>
    </lineage>
</organism>